<dbReference type="NCBIfam" id="TIGR00747">
    <property type="entry name" value="fabH"/>
    <property type="match status" value="1"/>
</dbReference>
<dbReference type="EC" id="2.3.1.180" evidence="9"/>
<evidence type="ECO:0000256" key="1">
    <source>
        <dbReference type="ARBA" id="ARBA00008642"/>
    </source>
</evidence>
<keyword evidence="6 9" id="KW-0443">Lipid metabolism</keyword>
<keyword evidence="9" id="KW-0511">Multifunctional enzyme</keyword>
<keyword evidence="13" id="KW-1185">Reference proteome</keyword>
<dbReference type="PANTHER" id="PTHR34069:SF2">
    <property type="entry name" value="BETA-KETOACYL-[ACYL-CARRIER-PROTEIN] SYNTHASE III"/>
    <property type="match status" value="1"/>
</dbReference>
<reference evidence="12 13" key="1">
    <citation type="submission" date="2021-03" db="EMBL/GenBank/DDBJ databases">
        <title>Genomic Encyclopedia of Type Strains, Phase IV (KMG-IV): sequencing the most valuable type-strain genomes for metagenomic binning, comparative biology and taxonomic classification.</title>
        <authorList>
            <person name="Goeker M."/>
        </authorList>
    </citation>
    <scope>NUCLEOTIDE SEQUENCE [LARGE SCALE GENOMIC DNA]</scope>
    <source>
        <strain evidence="12 13">DSM 27512</strain>
    </source>
</reference>
<evidence type="ECO:0000256" key="7">
    <source>
        <dbReference type="ARBA" id="ARBA00023160"/>
    </source>
</evidence>
<comment type="catalytic activity">
    <reaction evidence="9">
        <text>malonyl-[ACP] + acetyl-CoA + H(+) = 3-oxobutanoyl-[ACP] + CO2 + CoA</text>
        <dbReference type="Rhea" id="RHEA:12080"/>
        <dbReference type="Rhea" id="RHEA-COMP:9623"/>
        <dbReference type="Rhea" id="RHEA-COMP:9625"/>
        <dbReference type="ChEBI" id="CHEBI:15378"/>
        <dbReference type="ChEBI" id="CHEBI:16526"/>
        <dbReference type="ChEBI" id="CHEBI:57287"/>
        <dbReference type="ChEBI" id="CHEBI:57288"/>
        <dbReference type="ChEBI" id="CHEBI:78449"/>
        <dbReference type="ChEBI" id="CHEBI:78450"/>
        <dbReference type="EC" id="2.3.1.180"/>
    </reaction>
</comment>
<dbReference type="CDD" id="cd00830">
    <property type="entry name" value="KAS_III"/>
    <property type="match status" value="1"/>
</dbReference>
<accession>A0ABS4KEM2</accession>
<dbReference type="InterPro" id="IPR004655">
    <property type="entry name" value="FabH"/>
</dbReference>
<dbReference type="Proteomes" id="UP001314903">
    <property type="component" value="Unassembled WGS sequence"/>
</dbReference>
<dbReference type="SUPFAM" id="SSF53901">
    <property type="entry name" value="Thiolase-like"/>
    <property type="match status" value="1"/>
</dbReference>
<dbReference type="HAMAP" id="MF_01815">
    <property type="entry name" value="FabH"/>
    <property type="match status" value="1"/>
</dbReference>
<feature type="domain" description="Beta-ketoacyl-[acyl-carrier-protein] synthase III C-terminal" evidence="10">
    <location>
        <begin position="234"/>
        <end position="323"/>
    </location>
</feature>
<gene>
    <name evidence="9" type="primary">fabH</name>
    <name evidence="12" type="ORF">J2Z35_000003</name>
</gene>
<feature type="active site" evidence="9">
    <location>
        <position position="250"/>
    </location>
</feature>
<evidence type="ECO:0000259" key="11">
    <source>
        <dbReference type="Pfam" id="PF08545"/>
    </source>
</evidence>
<evidence type="ECO:0000256" key="9">
    <source>
        <dbReference type="HAMAP-Rule" id="MF_01815"/>
    </source>
</evidence>
<feature type="region of interest" description="ACP-binding" evidence="9">
    <location>
        <begin position="251"/>
        <end position="255"/>
    </location>
</feature>
<keyword evidence="2 9" id="KW-0963">Cytoplasm</keyword>
<proteinExistence type="inferred from homology"/>
<sequence>MSYTSIIGTGSYYPDSIVTNDDLSKYVETSDSWISERTGIKERRISSGEDTSELAIKAGQRAIEKSGISPEDIGLIIVATITPDSFMPSVACLVQANLGAKNATAFDITAACTGFVYSMQIADKFLKASDDIKYALVIGSEVLSKVVDWKDRNTCVIFADGAGAAILGRDENHGIISSYSGSDGDVKGSLTLPANPVNNILSKQEEKEKIIGMNGKDIFRFATQIIPKSINKVLQSANINIDEIDYIVPHQANYRIIESVANKMGIEKEKFYMNLDKCGNTSSASIPIALDEMNTKGLLKKGHKIILCGFGGGLTWGSLLINWKE</sequence>
<dbReference type="NCBIfam" id="NF006829">
    <property type="entry name" value="PRK09352.1"/>
    <property type="match status" value="1"/>
</dbReference>
<name>A0ABS4KEM2_9FIRM</name>
<comment type="subunit">
    <text evidence="9">Homodimer.</text>
</comment>
<dbReference type="InterPro" id="IPR013751">
    <property type="entry name" value="ACP_syn_III_N"/>
</dbReference>
<evidence type="ECO:0000256" key="3">
    <source>
        <dbReference type="ARBA" id="ARBA00022516"/>
    </source>
</evidence>
<evidence type="ECO:0000256" key="6">
    <source>
        <dbReference type="ARBA" id="ARBA00023098"/>
    </source>
</evidence>
<dbReference type="Pfam" id="PF08545">
    <property type="entry name" value="ACP_syn_III"/>
    <property type="match status" value="1"/>
</dbReference>
<evidence type="ECO:0000256" key="4">
    <source>
        <dbReference type="ARBA" id="ARBA00022679"/>
    </source>
</evidence>
<evidence type="ECO:0000256" key="2">
    <source>
        <dbReference type="ARBA" id="ARBA00022490"/>
    </source>
</evidence>
<evidence type="ECO:0000259" key="10">
    <source>
        <dbReference type="Pfam" id="PF08541"/>
    </source>
</evidence>
<comment type="pathway">
    <text evidence="9">Lipid metabolism; fatty acid biosynthesis.</text>
</comment>
<keyword evidence="8 9" id="KW-0012">Acyltransferase</keyword>
<feature type="active site" evidence="9">
    <location>
        <position position="112"/>
    </location>
</feature>
<protein>
    <recommendedName>
        <fullName evidence="9">Beta-ketoacyl-[acyl-carrier-protein] synthase III</fullName>
        <shortName evidence="9">Beta-ketoacyl-ACP synthase III</shortName>
        <shortName evidence="9">KAS III</shortName>
        <ecNumber evidence="9">2.3.1.180</ecNumber>
    </recommendedName>
    <alternativeName>
        <fullName evidence="9">3-oxoacyl-[acyl-carrier-protein] synthase 3</fullName>
    </alternativeName>
    <alternativeName>
        <fullName evidence="9">3-oxoacyl-[acyl-carrier-protein] synthase III</fullName>
    </alternativeName>
</protein>
<evidence type="ECO:0000313" key="13">
    <source>
        <dbReference type="Proteomes" id="UP001314903"/>
    </source>
</evidence>
<comment type="function">
    <text evidence="9">Catalyzes the condensation reaction of fatty acid synthesis by the addition to an acyl acceptor of two carbons from malonyl-ACP. Catalyzes the first condensation reaction which initiates fatty acid synthesis and may therefore play a role in governing the total rate of fatty acid production. Possesses both acetoacetyl-ACP synthase and acetyl transacylase activities. Its substrate specificity determines the biosynthesis of branched-chain and/or straight-chain of fatty acids.</text>
</comment>
<evidence type="ECO:0000256" key="8">
    <source>
        <dbReference type="ARBA" id="ARBA00023315"/>
    </source>
</evidence>
<dbReference type="Gene3D" id="3.40.47.10">
    <property type="match status" value="1"/>
</dbReference>
<feature type="domain" description="Beta-ketoacyl-[acyl-carrier-protein] synthase III N-terminal" evidence="11">
    <location>
        <begin position="106"/>
        <end position="184"/>
    </location>
</feature>
<organism evidence="12 13">
    <name type="scientific">Acetoanaerobium pronyense</name>
    <dbReference type="NCBI Taxonomy" id="1482736"/>
    <lineage>
        <taxon>Bacteria</taxon>
        <taxon>Bacillati</taxon>
        <taxon>Bacillota</taxon>
        <taxon>Clostridia</taxon>
        <taxon>Peptostreptococcales</taxon>
        <taxon>Filifactoraceae</taxon>
        <taxon>Acetoanaerobium</taxon>
    </lineage>
</organism>
<keyword evidence="7 9" id="KW-0275">Fatty acid biosynthesis</keyword>
<dbReference type="EMBL" id="JAGGLI010000001">
    <property type="protein sequence ID" value="MBP2026214.1"/>
    <property type="molecule type" value="Genomic_DNA"/>
</dbReference>
<comment type="similarity">
    <text evidence="1 9">Belongs to the thiolase-like superfamily. FabH family.</text>
</comment>
<dbReference type="RefSeq" id="WP_209658055.1">
    <property type="nucleotide sequence ID" value="NZ_JAGGLI010000001.1"/>
</dbReference>
<dbReference type="InterPro" id="IPR013747">
    <property type="entry name" value="ACP_syn_III_C"/>
</dbReference>
<comment type="domain">
    <text evidence="9">The last Arg residue of the ACP-binding site is essential for the weak association between ACP/AcpP and FabH.</text>
</comment>
<keyword evidence="4 9" id="KW-0808">Transferase</keyword>
<evidence type="ECO:0000256" key="5">
    <source>
        <dbReference type="ARBA" id="ARBA00022832"/>
    </source>
</evidence>
<dbReference type="GO" id="GO:0033818">
    <property type="term" value="F:beta-ketoacyl-acyl-carrier-protein synthase III activity"/>
    <property type="evidence" value="ECO:0007669"/>
    <property type="project" value="UniProtKB-EC"/>
</dbReference>
<evidence type="ECO:0000313" key="12">
    <source>
        <dbReference type="EMBL" id="MBP2026214.1"/>
    </source>
</evidence>
<keyword evidence="3 9" id="KW-0444">Lipid biosynthesis</keyword>
<dbReference type="Pfam" id="PF08541">
    <property type="entry name" value="ACP_syn_III_C"/>
    <property type="match status" value="1"/>
</dbReference>
<comment type="caution">
    <text evidence="12">The sequence shown here is derived from an EMBL/GenBank/DDBJ whole genome shotgun (WGS) entry which is preliminary data.</text>
</comment>
<dbReference type="PANTHER" id="PTHR34069">
    <property type="entry name" value="3-OXOACYL-[ACYL-CARRIER-PROTEIN] SYNTHASE 3"/>
    <property type="match status" value="1"/>
</dbReference>
<feature type="active site" evidence="9">
    <location>
        <position position="280"/>
    </location>
</feature>
<dbReference type="InterPro" id="IPR016039">
    <property type="entry name" value="Thiolase-like"/>
</dbReference>
<keyword evidence="5 9" id="KW-0276">Fatty acid metabolism</keyword>
<comment type="subcellular location">
    <subcellularLocation>
        <location evidence="9">Cytoplasm</location>
    </subcellularLocation>
</comment>